<feature type="transmembrane region" description="Helical" evidence="1">
    <location>
        <begin position="99"/>
        <end position="117"/>
    </location>
</feature>
<dbReference type="Proteomes" id="UP000230251">
    <property type="component" value="Unassembled WGS sequence"/>
</dbReference>
<keyword evidence="1" id="KW-1133">Transmembrane helix</keyword>
<accession>A0A2M8EPD0</accession>
<feature type="transmembrane region" description="Helical" evidence="1">
    <location>
        <begin position="6"/>
        <end position="23"/>
    </location>
</feature>
<proteinExistence type="predicted"/>
<dbReference type="EMBL" id="PFSI01000036">
    <property type="protein sequence ID" value="PJC24527.1"/>
    <property type="molecule type" value="Genomic_DNA"/>
</dbReference>
<dbReference type="InterPro" id="IPR046737">
    <property type="entry name" value="DUF6629"/>
</dbReference>
<feature type="transmembrane region" description="Helical" evidence="1">
    <location>
        <begin position="129"/>
        <end position="148"/>
    </location>
</feature>
<protein>
    <recommendedName>
        <fullName evidence="4">Histidine kinase N-terminal 7TM region domain-containing protein</fullName>
    </recommendedName>
</protein>
<keyword evidence="1" id="KW-0472">Membrane</keyword>
<dbReference type="Pfam" id="PF20334">
    <property type="entry name" value="DUF6629"/>
    <property type="match status" value="1"/>
</dbReference>
<evidence type="ECO:0000313" key="3">
    <source>
        <dbReference type="Proteomes" id="UP000230251"/>
    </source>
</evidence>
<keyword evidence="1" id="KW-0812">Transmembrane</keyword>
<feature type="transmembrane region" description="Helical" evidence="1">
    <location>
        <begin position="66"/>
        <end position="87"/>
    </location>
</feature>
<feature type="transmembrane region" description="Helical" evidence="1">
    <location>
        <begin position="184"/>
        <end position="202"/>
    </location>
</feature>
<gene>
    <name evidence="2" type="ORF">CO057_02575</name>
</gene>
<evidence type="ECO:0008006" key="4">
    <source>
        <dbReference type="Google" id="ProtNLM"/>
    </source>
</evidence>
<feature type="transmembrane region" description="Helical" evidence="1">
    <location>
        <begin position="32"/>
        <end position="54"/>
    </location>
</feature>
<feature type="transmembrane region" description="Helical" evidence="1">
    <location>
        <begin position="160"/>
        <end position="178"/>
    </location>
</feature>
<name>A0A2M8EPD0_9BACT</name>
<evidence type="ECO:0000256" key="1">
    <source>
        <dbReference type="SAM" id="Phobius"/>
    </source>
</evidence>
<comment type="caution">
    <text evidence="2">The sequence shown here is derived from an EMBL/GenBank/DDBJ whole genome shotgun (WGS) entry which is preliminary data.</text>
</comment>
<reference evidence="3" key="1">
    <citation type="submission" date="2017-09" db="EMBL/GenBank/DDBJ databases">
        <title>Depth-based differentiation of microbial function through sediment-hosted aquifers and enrichment of novel symbionts in the deep terrestrial subsurface.</title>
        <authorList>
            <person name="Probst A.J."/>
            <person name="Ladd B."/>
            <person name="Jarett J.K."/>
            <person name="Geller-Mcgrath D.E."/>
            <person name="Sieber C.M.K."/>
            <person name="Emerson J.B."/>
            <person name="Anantharaman K."/>
            <person name="Thomas B.C."/>
            <person name="Malmstrom R."/>
            <person name="Stieglmeier M."/>
            <person name="Klingl A."/>
            <person name="Woyke T."/>
            <person name="Ryan C.M."/>
            <person name="Banfield J.F."/>
        </authorList>
    </citation>
    <scope>NUCLEOTIDE SEQUENCE [LARGE SCALE GENOMIC DNA]</scope>
</reference>
<evidence type="ECO:0000313" key="2">
    <source>
        <dbReference type="EMBL" id="PJC24527.1"/>
    </source>
</evidence>
<dbReference type="AlphaFoldDB" id="A0A2M8EPD0"/>
<sequence length="210" mass="23201">MCFSAPASFIASAAIGTVGIGTVKKAKKKEEYLLAFIPILFAIQQLIEGTQWLLDKPSVCSDIAGYSFLFFAFLLWPFYVPLAFYLIEPNVKRKKILKLFAVAGAACSLFLFATLLINPLNIHEVQNSIAYGVNIPVGLSGLLIYVIATSGSAMVSSFKMLQIFGILTLVFLILTLLSYSHALTSVWCFFSAILSSIIYLHFTKYEELIK</sequence>
<organism evidence="2 3">
    <name type="scientific">Candidatus Uhrbacteria bacterium CG_4_9_14_0_2_um_filter_41_50</name>
    <dbReference type="NCBI Taxonomy" id="1975031"/>
    <lineage>
        <taxon>Bacteria</taxon>
        <taxon>Candidatus Uhriibacteriota</taxon>
    </lineage>
</organism>